<keyword evidence="3" id="KW-0732">Signal</keyword>
<feature type="compositionally biased region" description="Gly residues" evidence="1">
    <location>
        <begin position="1471"/>
        <end position="1480"/>
    </location>
</feature>
<keyword evidence="2" id="KW-1133">Transmembrane helix</keyword>
<evidence type="ECO:0000256" key="3">
    <source>
        <dbReference type="SAM" id="SignalP"/>
    </source>
</evidence>
<name>D8UET9_VOLCA</name>
<proteinExistence type="predicted"/>
<dbReference type="STRING" id="3068.D8UET9"/>
<feature type="compositionally biased region" description="Gly residues" evidence="1">
    <location>
        <begin position="1187"/>
        <end position="1199"/>
    </location>
</feature>
<feature type="region of interest" description="Disordered" evidence="1">
    <location>
        <begin position="1320"/>
        <end position="1379"/>
    </location>
</feature>
<keyword evidence="6" id="KW-1185">Reference proteome</keyword>
<dbReference type="GO" id="GO:0009190">
    <property type="term" value="P:cyclic nucleotide biosynthetic process"/>
    <property type="evidence" value="ECO:0007669"/>
    <property type="project" value="InterPro"/>
</dbReference>
<dbReference type="Gene3D" id="3.40.190.10">
    <property type="entry name" value="Periplasmic binding protein-like II"/>
    <property type="match status" value="2"/>
</dbReference>
<dbReference type="InterPro" id="IPR050697">
    <property type="entry name" value="Adenylyl/Guanylyl_Cyclase_3/4"/>
</dbReference>
<dbReference type="InterPro" id="IPR001054">
    <property type="entry name" value="A/G_cyclase"/>
</dbReference>
<protein>
    <recommendedName>
        <fullName evidence="4">Guanylate cyclase domain-containing protein</fullName>
    </recommendedName>
</protein>
<dbReference type="eggNOG" id="KOG0618">
    <property type="taxonomic scope" value="Eukaryota"/>
</dbReference>
<sequence length="1978" mass="203947">MAPENRLKRLLLLALLLVCCHVKLALATCNENENSCTAEFLKNVTATFSASNITIQDLSAINSALNMAYENFSARCRGKSQTSLRAVRLLTPTLSEGDQAQQLSQRFTRTTGYRLEYTMQTAARITEEVLFQAQTNGRDAGYQGGKRAVSLYDAWVLDIPSSAAVLQAGAVASLEELAAAAQDQLLDSDVHPFLHKYGAMYGKRRTAVVLSSIVPLLYWRRDLLAAVNLTAPPATWEELLEVAAVLNGTDLNGDGRPDAALCWQLQGCGESGMVLGNILASMTQYQGSTSGWLFEPEDMTLLAAGAPLLRALDLLRNLTRLEARGSKGCAFLHTAFFNGTCAFTIKTAQQFKTAQLRYPHLHGLVGVAPLPGSSWVWDRAAGSWMSCGAETTTTASTSRACPYATLETPLAVTANRTVTATVKAARAARAVLSTSQSTGLSSRPGPSSGPTFTGPTTTTTTTTTQTEIVPVPSSSGTRSARSGNSANGSGGSGLRRDRRRRMATSTAAAPPPSTPLRAAEGCAGGGGSGCTTSTTATATTAVASIRIWVNRAPLCGMTALLGSVDVRTPPDYAAAAFSFFALLTSPNMSWALLGTETFVGPFRQQHLDPANTARWLAMNYSEKDLNVVALEPFLESTRLALEHPNAALPLRLPGATAVRDVLYWASQQVLTDPSSSLEAVVSETQSRMKVALESVGLLPGEIQRAYWETIGYKGPDPPPYSAQSWFAARAARVGVGLAVAVAGGALLVLAGVLWHRRRQSRRRRTLFGRAMAPGASPATSLVVTDIVDSTRLWETVSPAAMTRAVQLHHETLRSLLQLHNGYESATEGDAFILSFYSAADAVAFALRAQAALLYQPWPEELFQHAPCKPQYAVCQVPGGAPDRTRAGIPRLPFGTHHGGLPGLGSQQAAAALAAEDGNFSAGGGSGCGGVGGVAAAAAATAPGGGSLEEHLSSGWLAVSNSQLPLSSTKLKMVTSALSLPLKRRLRAPYDGGVDAASASIAGLSVTFASNTPAQQIATASPQSVFKPMPSAPPLPLQSRDGFASQSLSQLLLNGSISVRSGGHGGGGGGSDAAGGEGSAGRSGGGSSRNLHSLRATAAPPQRHGDSHKLGQLRLGMSRIRNTSASAVPYTAPGTARGLSSKLLHCNNESENGGVLESRRDAARSTAAAAAAAAAAAVERVASDPLRRGGGGSGGGGGSTVGAADDVRGVWRAASAPIPVATPTAEIHISRSGSLREAVAAGARDGDEALVTAVEIAVAASASSAAEVREDVVGDAGVFSTAESGAATAQADSAGAAGSTGNSDALTAATFTGHWLSLGPPAAGSAMKSPGMPGVESDPEPDRVGDPDSEYNPRLHPGPERRPARRTRGSRVRRTRPLTNQNLTPIRLISEGKLPAPVVTTAAPRAPMGGFSVCGGGGCSGGFPTADGGGLTAPGSAAAVSGIISTSGALSASLGLIPYRRTSMPSHFAALMGGGATGGSSGPEHPNSGSGHGARSGNGGGGVIRSLPLGAYYRQMFRACQPGAPGAVLVAGGLSVRMGVHSGVASTQVSYNRVAGRTQYSGAALEAAKAVCDAAQGGMVLLGSSAFEQLALARGAGASGGREPPAVVLHMGSHVIKAETQPQELYMAQSRELLPRLAFLGPVRSADQLDPGALEAPLGEVSMGTVVVVGLPTLMASNKEMAEEALVTFRRVVVEVAMRRLGGHLVEEGQGRVMAVFGHPFDAIRWAAACEALLKEADWSEALLSHELAEEVQGPVLLDSHVDAPVLMGDGELSRMLFRGLRIKGAVDCARVKAELVPATGRLSYRGALAHNVQRIAAYVSTGQVVCTRRAWRGYESALDLAAQVAGVADVVGACLGLHSIRGIGDKVELWSIRLEDLTYEASYHQGMRLGTSEEGEGEASIDGGGGGGGGRRRLLLPSPLPVTAAATVELASPLVAAGASVGGDNVGSRLGASLADTMAAQAEVWKVTGEELRNMLSE</sequence>
<dbReference type="GO" id="GO:0035556">
    <property type="term" value="P:intracellular signal transduction"/>
    <property type="evidence" value="ECO:0007669"/>
    <property type="project" value="InterPro"/>
</dbReference>
<feature type="compositionally biased region" description="Gly residues" evidence="1">
    <location>
        <begin position="1061"/>
        <end position="1086"/>
    </location>
</feature>
<dbReference type="SUPFAM" id="SSF53850">
    <property type="entry name" value="Periplasmic binding protein-like II"/>
    <property type="match status" value="1"/>
</dbReference>
<keyword evidence="2" id="KW-0472">Membrane</keyword>
<feature type="domain" description="Guanylate cyclase" evidence="4">
    <location>
        <begin position="780"/>
        <end position="832"/>
    </location>
</feature>
<evidence type="ECO:0000259" key="4">
    <source>
        <dbReference type="PROSITE" id="PS50125"/>
    </source>
</evidence>
<feature type="region of interest" description="Disordered" evidence="1">
    <location>
        <begin position="1470"/>
        <end position="1498"/>
    </location>
</feature>
<dbReference type="PANTHER" id="PTHR43081">
    <property type="entry name" value="ADENYLATE CYCLASE, TERMINAL-DIFFERENTIATION SPECIFIC-RELATED"/>
    <property type="match status" value="1"/>
</dbReference>
<feature type="signal peptide" evidence="3">
    <location>
        <begin position="1"/>
        <end position="27"/>
    </location>
</feature>
<dbReference type="PROSITE" id="PS50125">
    <property type="entry name" value="GUANYLATE_CYCLASE_2"/>
    <property type="match status" value="1"/>
</dbReference>
<dbReference type="InParanoid" id="D8UET9"/>
<evidence type="ECO:0000313" key="5">
    <source>
        <dbReference type="EMBL" id="EFJ41699.1"/>
    </source>
</evidence>
<dbReference type="SUPFAM" id="SSF55073">
    <property type="entry name" value="Nucleotide cyclase"/>
    <property type="match status" value="2"/>
</dbReference>
<evidence type="ECO:0000256" key="1">
    <source>
        <dbReference type="SAM" id="MobiDB-lite"/>
    </source>
</evidence>
<keyword evidence="2" id="KW-0812">Transmembrane</keyword>
<dbReference type="Gene3D" id="3.30.70.1230">
    <property type="entry name" value="Nucleotide cyclase"/>
    <property type="match status" value="3"/>
</dbReference>
<dbReference type="EMBL" id="GL378391">
    <property type="protein sequence ID" value="EFJ41699.1"/>
    <property type="molecule type" value="Genomic_DNA"/>
</dbReference>
<dbReference type="Proteomes" id="UP000001058">
    <property type="component" value="Unassembled WGS sequence"/>
</dbReference>
<evidence type="ECO:0000313" key="6">
    <source>
        <dbReference type="Proteomes" id="UP000001058"/>
    </source>
</evidence>
<feature type="region of interest" description="Disordered" evidence="1">
    <location>
        <begin position="1018"/>
        <end position="1040"/>
    </location>
</feature>
<feature type="region of interest" description="Disordered" evidence="1">
    <location>
        <begin position="432"/>
        <end position="521"/>
    </location>
</feature>
<feature type="chain" id="PRO_5003124450" description="Guanylate cyclase domain-containing protein" evidence="3">
    <location>
        <begin position="28"/>
        <end position="1978"/>
    </location>
</feature>
<gene>
    <name evidence="5" type="ORF">VOLCADRAFT_98288</name>
</gene>
<feature type="compositionally biased region" description="Basic residues" evidence="1">
    <location>
        <begin position="1362"/>
        <end position="1375"/>
    </location>
</feature>
<feature type="region of interest" description="Disordered" evidence="1">
    <location>
        <begin position="1889"/>
        <end position="1908"/>
    </location>
</feature>
<feature type="region of interest" description="Disordered" evidence="1">
    <location>
        <begin position="1183"/>
        <end position="1202"/>
    </location>
</feature>
<feature type="compositionally biased region" description="Basic and acidic residues" evidence="1">
    <location>
        <begin position="1339"/>
        <end position="1361"/>
    </location>
</feature>
<evidence type="ECO:0000256" key="2">
    <source>
        <dbReference type="SAM" id="Phobius"/>
    </source>
</evidence>
<dbReference type="PANTHER" id="PTHR43081:SF1">
    <property type="entry name" value="ADENYLATE CYCLASE, TERMINAL-DIFFERENTIATION SPECIFIC"/>
    <property type="match status" value="1"/>
</dbReference>
<feature type="compositionally biased region" description="Gly residues" evidence="1">
    <location>
        <begin position="1489"/>
        <end position="1498"/>
    </location>
</feature>
<dbReference type="Pfam" id="PF00211">
    <property type="entry name" value="Guanylate_cyc"/>
    <property type="match status" value="1"/>
</dbReference>
<feature type="compositionally biased region" description="Low complexity" evidence="1">
    <location>
        <begin position="432"/>
        <end position="466"/>
    </location>
</feature>
<dbReference type="InterPro" id="IPR029787">
    <property type="entry name" value="Nucleotide_cyclase"/>
</dbReference>
<reference evidence="5 6" key="1">
    <citation type="journal article" date="2010" name="Science">
        <title>Genomic analysis of organismal complexity in the multicellular green alga Volvox carteri.</title>
        <authorList>
            <person name="Prochnik S.E."/>
            <person name="Umen J."/>
            <person name="Nedelcu A.M."/>
            <person name="Hallmann A."/>
            <person name="Miller S.M."/>
            <person name="Nishii I."/>
            <person name="Ferris P."/>
            <person name="Kuo A."/>
            <person name="Mitros T."/>
            <person name="Fritz-Laylin L.K."/>
            <person name="Hellsten U."/>
            <person name="Chapman J."/>
            <person name="Simakov O."/>
            <person name="Rensing S.A."/>
            <person name="Terry A."/>
            <person name="Pangilinan J."/>
            <person name="Kapitonov V."/>
            <person name="Jurka J."/>
            <person name="Salamov A."/>
            <person name="Shapiro H."/>
            <person name="Schmutz J."/>
            <person name="Grimwood J."/>
            <person name="Lindquist E."/>
            <person name="Lucas S."/>
            <person name="Grigoriev I.V."/>
            <person name="Schmitt R."/>
            <person name="Kirk D."/>
            <person name="Rokhsar D.S."/>
        </authorList>
    </citation>
    <scope>NUCLEOTIDE SEQUENCE [LARGE SCALE GENOMIC DNA]</scope>
    <source>
        <strain evidence="6">f. Nagariensis / Eve</strain>
    </source>
</reference>
<dbReference type="GeneID" id="9626651"/>
<feature type="region of interest" description="Disordered" evidence="1">
    <location>
        <begin position="1058"/>
        <end position="1108"/>
    </location>
</feature>
<accession>D8UET9</accession>
<feature type="compositionally biased region" description="Low complexity" evidence="1">
    <location>
        <begin position="478"/>
        <end position="487"/>
    </location>
</feature>
<organism evidence="6">
    <name type="scientific">Volvox carteri f. nagariensis</name>
    <dbReference type="NCBI Taxonomy" id="3068"/>
    <lineage>
        <taxon>Eukaryota</taxon>
        <taxon>Viridiplantae</taxon>
        <taxon>Chlorophyta</taxon>
        <taxon>core chlorophytes</taxon>
        <taxon>Chlorophyceae</taxon>
        <taxon>CS clade</taxon>
        <taxon>Chlamydomonadales</taxon>
        <taxon>Volvocaceae</taxon>
        <taxon>Volvox</taxon>
    </lineage>
</organism>
<dbReference type="RefSeq" id="XP_002957201.1">
    <property type="nucleotide sequence ID" value="XM_002957155.1"/>
</dbReference>
<dbReference type="KEGG" id="vcn:VOLCADRAFT_98288"/>
<dbReference type="OrthoDB" id="546805at2759"/>
<feature type="transmembrane region" description="Helical" evidence="2">
    <location>
        <begin position="733"/>
        <end position="754"/>
    </location>
</feature>